<evidence type="ECO:0000256" key="1">
    <source>
        <dbReference type="ARBA" id="ARBA00023015"/>
    </source>
</evidence>
<protein>
    <submittedName>
        <fullName evidence="5">LuxR C-terminal-related transcriptional regulator</fullName>
    </submittedName>
</protein>
<evidence type="ECO:0000256" key="3">
    <source>
        <dbReference type="ARBA" id="ARBA00023163"/>
    </source>
</evidence>
<dbReference type="PROSITE" id="PS50043">
    <property type="entry name" value="HTH_LUXR_2"/>
    <property type="match status" value="1"/>
</dbReference>
<dbReference type="SMART" id="SM00421">
    <property type="entry name" value="HTH_LUXR"/>
    <property type="match status" value="1"/>
</dbReference>
<dbReference type="RefSeq" id="WP_308370630.1">
    <property type="nucleotide sequence ID" value="NZ_CP124545.1"/>
</dbReference>
<dbReference type="PRINTS" id="PR00038">
    <property type="entry name" value="HTHLUXR"/>
</dbReference>
<keyword evidence="2" id="KW-0238">DNA-binding</keyword>
<dbReference type="EMBL" id="CP124545">
    <property type="protein sequence ID" value="WMN01695.1"/>
    <property type="molecule type" value="Genomic_DNA"/>
</dbReference>
<dbReference type="Gene3D" id="1.10.10.10">
    <property type="entry name" value="Winged helix-like DNA-binding domain superfamily/Winged helix DNA-binding domain"/>
    <property type="match status" value="1"/>
</dbReference>
<dbReference type="AlphaFoldDB" id="A0AAX3ZXG6"/>
<dbReference type="Gene3D" id="3.30.450.40">
    <property type="match status" value="1"/>
</dbReference>
<dbReference type="CDD" id="cd06170">
    <property type="entry name" value="LuxR_C_like"/>
    <property type="match status" value="1"/>
</dbReference>
<organism evidence="5 6">
    <name type="scientific">Rhodococcus erythropolis</name>
    <name type="common">Arthrobacter picolinophilus</name>
    <dbReference type="NCBI Taxonomy" id="1833"/>
    <lineage>
        <taxon>Bacteria</taxon>
        <taxon>Bacillati</taxon>
        <taxon>Actinomycetota</taxon>
        <taxon>Actinomycetes</taxon>
        <taxon>Mycobacteriales</taxon>
        <taxon>Nocardiaceae</taxon>
        <taxon>Rhodococcus</taxon>
        <taxon>Rhodococcus erythropolis group</taxon>
    </lineage>
</organism>
<name>A0AAX3ZXG6_RHOER</name>
<evidence type="ECO:0000259" key="4">
    <source>
        <dbReference type="PROSITE" id="PS50043"/>
    </source>
</evidence>
<keyword evidence="3" id="KW-0804">Transcription</keyword>
<feature type="domain" description="HTH luxR-type" evidence="4">
    <location>
        <begin position="321"/>
        <end position="386"/>
    </location>
</feature>
<gene>
    <name evidence="5" type="ORF">QIE55_30750</name>
</gene>
<keyword evidence="1" id="KW-0805">Transcription regulation</keyword>
<dbReference type="InterPro" id="IPR016032">
    <property type="entry name" value="Sig_transdc_resp-reg_C-effctor"/>
</dbReference>
<dbReference type="GO" id="GO:0006355">
    <property type="term" value="P:regulation of DNA-templated transcription"/>
    <property type="evidence" value="ECO:0007669"/>
    <property type="project" value="InterPro"/>
</dbReference>
<dbReference type="PANTHER" id="PTHR44688:SF16">
    <property type="entry name" value="DNA-BINDING TRANSCRIPTIONAL ACTIVATOR DEVR_DOSR"/>
    <property type="match status" value="1"/>
</dbReference>
<sequence length="393" mass="42398">MDIVQLNSHRHSSSGSGLSRADVEAMKAAVLLLKFMRSEFELGPIPPIDSRKMSPGLVLALLDEATESGLRGLSEVERGRKVRLGRLLADIRDVRRRLRVVPSLSTIVSVADFAGVIRSLRGAETISALCKNVCAEAASVTGLGCVSISEINGDDWTVVGTFFAQGGGPDAGALATMPLTPGSPEKHAVDRRTAILALPDWKRGQDNAVEISGVLSLGSAGYVVAPIPVSTGLVGLIHASRGDGREPGLAERNLLEAFACSFGMLFERALMSERLSVQKRLILDRLEEETREVQLISTVGVGFGERHAARSDPLSDSMNPMSLGLHELTLREREVFQLLSEGRSNIEIAEELVISIFTVKSHVKKILRKLGAVNRSEAVYRYLEMAKNGEAPQ</sequence>
<dbReference type="SUPFAM" id="SSF46894">
    <property type="entry name" value="C-terminal effector domain of the bipartite response regulators"/>
    <property type="match status" value="1"/>
</dbReference>
<dbReference type="InterPro" id="IPR036388">
    <property type="entry name" value="WH-like_DNA-bd_sf"/>
</dbReference>
<dbReference type="InterPro" id="IPR029016">
    <property type="entry name" value="GAF-like_dom_sf"/>
</dbReference>
<proteinExistence type="predicted"/>
<dbReference type="Pfam" id="PF00196">
    <property type="entry name" value="GerE"/>
    <property type="match status" value="1"/>
</dbReference>
<dbReference type="InterPro" id="IPR000792">
    <property type="entry name" value="Tscrpt_reg_LuxR_C"/>
</dbReference>
<dbReference type="SUPFAM" id="SSF55781">
    <property type="entry name" value="GAF domain-like"/>
    <property type="match status" value="1"/>
</dbReference>
<dbReference type="GO" id="GO:0003677">
    <property type="term" value="F:DNA binding"/>
    <property type="evidence" value="ECO:0007669"/>
    <property type="project" value="UniProtKB-KW"/>
</dbReference>
<reference evidence="5" key="1">
    <citation type="submission" date="2023-08" db="EMBL/GenBank/DDBJ databases">
        <title>Isolation and Characterization of Rhodococcus erythropolis MGMM8.</title>
        <authorList>
            <person name="Diabankana R.G.C."/>
            <person name="Afordoanyi D.M."/>
            <person name="Validov S.Z."/>
        </authorList>
    </citation>
    <scope>NUCLEOTIDE SEQUENCE</scope>
    <source>
        <strain evidence="5">MGMM8</strain>
    </source>
</reference>
<dbReference type="Proteomes" id="UP001230933">
    <property type="component" value="Chromosome"/>
</dbReference>
<evidence type="ECO:0000313" key="6">
    <source>
        <dbReference type="Proteomes" id="UP001230933"/>
    </source>
</evidence>
<dbReference type="PANTHER" id="PTHR44688">
    <property type="entry name" value="DNA-BINDING TRANSCRIPTIONAL ACTIVATOR DEVR_DOSR"/>
    <property type="match status" value="1"/>
</dbReference>
<evidence type="ECO:0000256" key="2">
    <source>
        <dbReference type="ARBA" id="ARBA00023125"/>
    </source>
</evidence>
<evidence type="ECO:0000313" key="5">
    <source>
        <dbReference type="EMBL" id="WMN01695.1"/>
    </source>
</evidence>
<accession>A0AAX3ZXG6</accession>